<comment type="caution">
    <text evidence="12">The sequence shown here is derived from an EMBL/GenBank/DDBJ whole genome shotgun (WGS) entry which is preliminary data.</text>
</comment>
<dbReference type="InterPro" id="IPR039261">
    <property type="entry name" value="FNR_nucleotide-bd"/>
</dbReference>
<dbReference type="InterPro" id="IPR050612">
    <property type="entry name" value="Prok_Mopterin_Oxidored"/>
</dbReference>
<dbReference type="AlphaFoldDB" id="A0A2S7VIW3"/>
<evidence type="ECO:0000256" key="7">
    <source>
        <dbReference type="ARBA" id="ARBA00023004"/>
    </source>
</evidence>
<reference evidence="12 13" key="1">
    <citation type="submission" date="2016-12" db="EMBL/GenBank/DDBJ databases">
        <title>Diversity of luminous bacteria.</title>
        <authorList>
            <person name="Yoshizawa S."/>
            <person name="Kogure K."/>
        </authorList>
    </citation>
    <scope>NUCLEOTIDE SEQUENCE [LARGE SCALE GENOMIC DNA]</scope>
    <source>
        <strain evidence="12 13">LC1-200</strain>
    </source>
</reference>
<dbReference type="Gene3D" id="3.40.50.80">
    <property type="entry name" value="Nucleotide-binding domain of ferredoxin-NADP reductase (FNR) module"/>
    <property type="match status" value="1"/>
</dbReference>
<dbReference type="Pfam" id="PF00175">
    <property type="entry name" value="NAD_binding_1"/>
    <property type="match status" value="1"/>
</dbReference>
<feature type="domain" description="FAD-binding FR-type" evidence="10">
    <location>
        <begin position="795"/>
        <end position="911"/>
    </location>
</feature>
<dbReference type="Gene3D" id="3.40.50.740">
    <property type="match status" value="1"/>
</dbReference>
<keyword evidence="4" id="KW-0479">Metal-binding</keyword>
<evidence type="ECO:0000256" key="8">
    <source>
        <dbReference type="ARBA" id="ARBA00023014"/>
    </source>
</evidence>
<dbReference type="SUPFAM" id="SSF50692">
    <property type="entry name" value="ADC-like"/>
    <property type="match status" value="1"/>
</dbReference>
<dbReference type="GO" id="GO:0043546">
    <property type="term" value="F:molybdopterin cofactor binding"/>
    <property type="evidence" value="ECO:0007669"/>
    <property type="project" value="InterPro"/>
</dbReference>
<proteinExistence type="inferred from homology"/>
<dbReference type="Pfam" id="PF00111">
    <property type="entry name" value="Fer2"/>
    <property type="match status" value="1"/>
</dbReference>
<dbReference type="Gene3D" id="3.40.228.10">
    <property type="entry name" value="Dimethylsulfoxide Reductase, domain 2"/>
    <property type="match status" value="1"/>
</dbReference>
<dbReference type="PROSITE" id="PS51085">
    <property type="entry name" value="2FE2S_FER_2"/>
    <property type="match status" value="1"/>
</dbReference>
<dbReference type="RefSeq" id="WP_105061574.1">
    <property type="nucleotide sequence ID" value="NZ_MSCJ01000003.1"/>
</dbReference>
<dbReference type="GO" id="GO:0051539">
    <property type="term" value="F:4 iron, 4 sulfur cluster binding"/>
    <property type="evidence" value="ECO:0007669"/>
    <property type="project" value="UniProtKB-KW"/>
</dbReference>
<dbReference type="SUPFAM" id="SSF52343">
    <property type="entry name" value="Ferredoxin reductase-like, C-terminal NADP-linked domain"/>
    <property type="match status" value="1"/>
</dbReference>
<evidence type="ECO:0000256" key="5">
    <source>
        <dbReference type="ARBA" id="ARBA00022729"/>
    </source>
</evidence>
<dbReference type="InterPro" id="IPR006657">
    <property type="entry name" value="MoPterin_dinucl-bd_dom"/>
</dbReference>
<dbReference type="CDD" id="cd06184">
    <property type="entry name" value="flavohem_like_fad_nad_binding"/>
    <property type="match status" value="1"/>
</dbReference>
<dbReference type="OrthoDB" id="9810782at2"/>
<dbReference type="InterPro" id="IPR017927">
    <property type="entry name" value="FAD-bd_FR_type"/>
</dbReference>
<dbReference type="InterPro" id="IPR001433">
    <property type="entry name" value="OxRdtase_FAD/NAD-bd"/>
</dbReference>
<evidence type="ECO:0000259" key="11">
    <source>
        <dbReference type="PROSITE" id="PS51669"/>
    </source>
</evidence>
<dbReference type="InterPro" id="IPR037949">
    <property type="entry name" value="MopB_CT_Acetylene-hydratase"/>
</dbReference>
<keyword evidence="7" id="KW-0408">Iron</keyword>
<dbReference type="SUPFAM" id="SSF53706">
    <property type="entry name" value="Formate dehydrogenase/DMSO reductase, domains 1-3"/>
    <property type="match status" value="1"/>
</dbReference>
<dbReference type="PRINTS" id="PR00371">
    <property type="entry name" value="FPNCR"/>
</dbReference>
<evidence type="ECO:0000256" key="2">
    <source>
        <dbReference type="ARBA" id="ARBA00022485"/>
    </source>
</evidence>
<evidence type="ECO:0000256" key="4">
    <source>
        <dbReference type="ARBA" id="ARBA00022723"/>
    </source>
</evidence>
<dbReference type="InterPro" id="IPR036010">
    <property type="entry name" value="2Fe-2S_ferredoxin-like_sf"/>
</dbReference>
<keyword evidence="5" id="KW-0732">Signal</keyword>
<dbReference type="InterPro" id="IPR006963">
    <property type="entry name" value="Mopterin_OxRdtase_4Fe-4S_dom"/>
</dbReference>
<gene>
    <name evidence="12" type="ORF">BTO08_15475</name>
</gene>
<dbReference type="SMART" id="SM00926">
    <property type="entry name" value="Molybdop_Fe4S4"/>
    <property type="match status" value="1"/>
</dbReference>
<dbReference type="InterPro" id="IPR008333">
    <property type="entry name" value="Cbr1-like_FAD-bd_dom"/>
</dbReference>
<evidence type="ECO:0000259" key="10">
    <source>
        <dbReference type="PROSITE" id="PS51384"/>
    </source>
</evidence>
<dbReference type="InterPro" id="IPR017938">
    <property type="entry name" value="Riboflavin_synthase-like_b-brl"/>
</dbReference>
<keyword evidence="6" id="KW-0560">Oxidoreductase</keyword>
<dbReference type="CDD" id="cd02781">
    <property type="entry name" value="MopB_CT_Acetylene-hydratase"/>
    <property type="match status" value="1"/>
</dbReference>
<comment type="similarity">
    <text evidence="1">Belongs to the prokaryotic molybdopterin-containing oxidoreductase family.</text>
</comment>
<dbReference type="Gene3D" id="2.40.30.10">
    <property type="entry name" value="Translation factors"/>
    <property type="match status" value="1"/>
</dbReference>
<dbReference type="GO" id="GO:0016491">
    <property type="term" value="F:oxidoreductase activity"/>
    <property type="evidence" value="ECO:0007669"/>
    <property type="project" value="UniProtKB-KW"/>
</dbReference>
<evidence type="ECO:0000256" key="3">
    <source>
        <dbReference type="ARBA" id="ARBA00022505"/>
    </source>
</evidence>
<dbReference type="GO" id="GO:0018818">
    <property type="term" value="F:acetylene hydratase activity"/>
    <property type="evidence" value="ECO:0007669"/>
    <property type="project" value="InterPro"/>
</dbReference>
<feature type="domain" description="2Fe-2S ferredoxin-type" evidence="9">
    <location>
        <begin position="1060"/>
        <end position="1141"/>
    </location>
</feature>
<sequence>MPIDYKKGYCTLCRSRCGTINHVEDNRLIKITPDPDHPTGAAICMKGRAAPELIYNPNRILYPQRRTSAKTASDPKWERISWQEAIQTISSKLAKIKNESGAEAVAFGVTTPSGTPISDSIDWIEHFIHSYGSPNICYGTEVCNWHKDFAHSFTFGCGMPMADYENADLIMLWGHNPTNTWLSQANAIGLGQKKGAKTLIIDPRKTPLAANADVWLQVTPGTDDVVAMGLINQILEHKFFDSDFIRCWTNSPFLIRNDTKELLRARDCVALDVKDSEYFVIWDQDENQLATYNHKATISKTQGASFALSGQYTIQLKDGRYITCSPVFEILKQACKEYRPETVEKISGIKAKELQQAALLLSNSKAIAYHAWTGIAQQKNATQTERAIAILYALLGSFDKQGGNRQYIQLPLNKIDSKTLLSLDQKNKALGLKERPLGPASQGWVSSRHVYKAITEAKPYKIRGLFAFGSNPLLSQGDVELGIEALKQVEFHVHCDLFETPSSRYADILLPINTPWEREALKAGFEINEQAVSHVQLRQQMIPSLGESKSDTEIVFLLAKALKLKNEVFSSDLETAWNKMLKPLQLNIKKLRKYPEGIAYSLPQQTQTYRQLKQGKVKGFATPTKRVEIYSETLLKAGYSPLPQAITHNHDNNYPYILTSVKSGYFCHSQHRSITSLRKRSPLPMAYVNEELAKSNNIAEGDWVTIQTPHGKANFYCSILPTLASKVVVAEFGWWQGCEALGLDSYPITGPLNSNYNQLISAQEADEISGSVPMRGCSCKINVSEKQNIEKRAWKDAIAFVVKQKTLIASDAMELELTPQIPRLLPDYLPGQHITVCLNQDRDNELTRAYSLTDASYKEDRNSYKIVVRYQRSYDQKGNLYEGAASSYIHNQLSVGEIIHVSAPNGKFTIPTAISTPIVIFAAGIGITPFISLIESINDLDLMPNIWLFYGNKNSHTHAFKKRLNDLAKKLPKLHIFNSYNEPLASDIKGKDYDTTELLSAKVIPDTLIKQQARFYLCGPTSMMENITQQLITRAVPHFNIFSEIFKPKTMVKIKDNQEFNVEFIRSKEHLIWTSNSGTLLEFAEKNNIKMPSGCRVGQCESCAINIISGNVIHLNGKEPEENNISLTCQAIPISNLVLDA</sequence>
<dbReference type="InterPro" id="IPR001041">
    <property type="entry name" value="2Fe-2S_ferredoxin-type"/>
</dbReference>
<dbReference type="InterPro" id="IPR009010">
    <property type="entry name" value="Asp_de-COase-like_dom_sf"/>
</dbReference>
<dbReference type="PROSITE" id="PS51669">
    <property type="entry name" value="4FE4S_MOW_BIS_MGD"/>
    <property type="match status" value="1"/>
</dbReference>
<dbReference type="Pfam" id="PF00384">
    <property type="entry name" value="Molybdopterin"/>
    <property type="match status" value="1"/>
</dbReference>
<evidence type="ECO:0000259" key="9">
    <source>
        <dbReference type="PROSITE" id="PS51085"/>
    </source>
</evidence>
<dbReference type="InterPro" id="IPR012675">
    <property type="entry name" value="Beta-grasp_dom_sf"/>
</dbReference>
<dbReference type="CDD" id="cd00207">
    <property type="entry name" value="fer2"/>
    <property type="match status" value="1"/>
</dbReference>
<dbReference type="Pfam" id="PF01568">
    <property type="entry name" value="Molydop_binding"/>
    <property type="match status" value="1"/>
</dbReference>
<keyword evidence="8" id="KW-0411">Iron-sulfur</keyword>
<dbReference type="Gene3D" id="3.10.20.30">
    <property type="match status" value="1"/>
</dbReference>
<evidence type="ECO:0000313" key="12">
    <source>
        <dbReference type="EMBL" id="PQJ61692.1"/>
    </source>
</evidence>
<evidence type="ECO:0000256" key="6">
    <source>
        <dbReference type="ARBA" id="ARBA00023002"/>
    </source>
</evidence>
<accession>A0A2S7VIW3</accession>
<organism evidence="12 13">
    <name type="scientific">Photobacterium angustum</name>
    <dbReference type="NCBI Taxonomy" id="661"/>
    <lineage>
        <taxon>Bacteria</taxon>
        <taxon>Pseudomonadati</taxon>
        <taxon>Pseudomonadota</taxon>
        <taxon>Gammaproteobacteria</taxon>
        <taxon>Vibrionales</taxon>
        <taxon>Vibrionaceae</taxon>
        <taxon>Photobacterium</taxon>
    </lineage>
</organism>
<keyword evidence="3" id="KW-0500">Molybdenum</keyword>
<evidence type="ECO:0008006" key="14">
    <source>
        <dbReference type="Google" id="ProtNLM"/>
    </source>
</evidence>
<dbReference type="SUPFAM" id="SSF63380">
    <property type="entry name" value="Riboflavin synthase domain-like"/>
    <property type="match status" value="1"/>
</dbReference>
<dbReference type="PANTHER" id="PTHR43742">
    <property type="entry name" value="TRIMETHYLAMINE-N-OXIDE REDUCTASE"/>
    <property type="match status" value="1"/>
</dbReference>
<dbReference type="EMBL" id="MSCJ01000003">
    <property type="protein sequence ID" value="PQJ61692.1"/>
    <property type="molecule type" value="Genomic_DNA"/>
</dbReference>
<dbReference type="Proteomes" id="UP000238730">
    <property type="component" value="Unassembled WGS sequence"/>
</dbReference>
<dbReference type="PANTHER" id="PTHR43742:SF9">
    <property type="entry name" value="TETRATHIONATE REDUCTASE SUBUNIT A"/>
    <property type="match status" value="1"/>
</dbReference>
<name>A0A2S7VIW3_PHOAN</name>
<feature type="domain" description="4Fe-4S Mo/W bis-MGD-type" evidence="11">
    <location>
        <begin position="3"/>
        <end position="58"/>
    </location>
</feature>
<dbReference type="PROSITE" id="PS51384">
    <property type="entry name" value="FAD_FR"/>
    <property type="match status" value="1"/>
</dbReference>
<dbReference type="Gene3D" id="3.30.200.210">
    <property type="match status" value="1"/>
</dbReference>
<dbReference type="InterPro" id="IPR001709">
    <property type="entry name" value="Flavoprot_Pyr_Nucl_cyt_Rdtase"/>
</dbReference>
<evidence type="ECO:0000313" key="13">
    <source>
        <dbReference type="Proteomes" id="UP000238730"/>
    </source>
</evidence>
<dbReference type="Gene3D" id="2.40.40.20">
    <property type="match status" value="1"/>
</dbReference>
<dbReference type="InterPro" id="IPR006656">
    <property type="entry name" value="Mopterin_OxRdtase"/>
</dbReference>
<keyword evidence="2" id="KW-0004">4Fe-4S</keyword>
<protein>
    <recommendedName>
        <fullName evidence="14">Ferredoxin:oxidoreductase FAD/NAD(P)-binding protein</fullName>
    </recommendedName>
</protein>
<dbReference type="SUPFAM" id="SSF54292">
    <property type="entry name" value="2Fe-2S ferredoxin-like"/>
    <property type="match status" value="1"/>
</dbReference>
<dbReference type="GO" id="GO:0046872">
    <property type="term" value="F:metal ion binding"/>
    <property type="evidence" value="ECO:0007669"/>
    <property type="project" value="UniProtKB-KW"/>
</dbReference>
<evidence type="ECO:0000256" key="1">
    <source>
        <dbReference type="ARBA" id="ARBA00010312"/>
    </source>
</evidence>
<dbReference type="Pfam" id="PF04879">
    <property type="entry name" value="Molybdop_Fe4S4"/>
    <property type="match status" value="1"/>
</dbReference>
<dbReference type="Pfam" id="PF00970">
    <property type="entry name" value="FAD_binding_6"/>
    <property type="match status" value="1"/>
</dbReference>